<gene>
    <name evidence="6" type="ORF">GGX14DRAFT_369690</name>
</gene>
<protein>
    <recommendedName>
        <fullName evidence="5">MYND-type domain-containing protein</fullName>
    </recommendedName>
</protein>
<dbReference type="Gene3D" id="6.10.140.2220">
    <property type="match status" value="1"/>
</dbReference>
<comment type="caution">
    <text evidence="6">The sequence shown here is derived from an EMBL/GenBank/DDBJ whole genome shotgun (WGS) entry which is preliminary data.</text>
</comment>
<dbReference type="AlphaFoldDB" id="A0AAD6VCL4"/>
<name>A0AAD6VCL4_9AGAR</name>
<feature type="domain" description="MYND-type" evidence="5">
    <location>
        <begin position="14"/>
        <end position="56"/>
    </location>
</feature>
<sequence>MFHDGYPVHTHTNCSNCFQFQRTHGGKLALCKACGVDMYCSKECQVAHWPVHKSACKAHKADRRRIADKTGLDHALPDLQAWIRYYDAPLKNCAVAAMRLPERGHTERQCVLGVELYHKGDEAAKLPLHDRFEVRSVGLREPGDFPAGSVLNDLSEPYAAQCKRGAIELGGDFYGVLGIAFTVFFVPTGAAIPNSISEQVKYFAIDQATAQARLTRADWWILFREYVKLGAKIKFCCGRLPGVEDVCCCGGWVHDAERRVRNHSML</sequence>
<evidence type="ECO:0000259" key="5">
    <source>
        <dbReference type="PROSITE" id="PS50865"/>
    </source>
</evidence>
<dbReference type="PROSITE" id="PS50865">
    <property type="entry name" value="ZF_MYND_2"/>
    <property type="match status" value="1"/>
</dbReference>
<evidence type="ECO:0000313" key="6">
    <source>
        <dbReference type="EMBL" id="KAJ7203254.1"/>
    </source>
</evidence>
<evidence type="ECO:0000256" key="4">
    <source>
        <dbReference type="PROSITE-ProRule" id="PRU00134"/>
    </source>
</evidence>
<keyword evidence="7" id="KW-1185">Reference proteome</keyword>
<dbReference type="SUPFAM" id="SSF144232">
    <property type="entry name" value="HIT/MYND zinc finger-like"/>
    <property type="match status" value="1"/>
</dbReference>
<evidence type="ECO:0000256" key="3">
    <source>
        <dbReference type="ARBA" id="ARBA00022833"/>
    </source>
</evidence>
<evidence type="ECO:0000256" key="1">
    <source>
        <dbReference type="ARBA" id="ARBA00022723"/>
    </source>
</evidence>
<keyword evidence="1" id="KW-0479">Metal-binding</keyword>
<evidence type="ECO:0000256" key="2">
    <source>
        <dbReference type="ARBA" id="ARBA00022771"/>
    </source>
</evidence>
<evidence type="ECO:0000313" key="7">
    <source>
        <dbReference type="Proteomes" id="UP001219525"/>
    </source>
</evidence>
<dbReference type="GO" id="GO:0008270">
    <property type="term" value="F:zinc ion binding"/>
    <property type="evidence" value="ECO:0007669"/>
    <property type="project" value="UniProtKB-KW"/>
</dbReference>
<keyword evidence="3" id="KW-0862">Zinc</keyword>
<proteinExistence type="predicted"/>
<dbReference type="Proteomes" id="UP001219525">
    <property type="component" value="Unassembled WGS sequence"/>
</dbReference>
<dbReference type="EMBL" id="JARJCW010000051">
    <property type="protein sequence ID" value="KAJ7203254.1"/>
    <property type="molecule type" value="Genomic_DNA"/>
</dbReference>
<accession>A0AAD6VCL4</accession>
<dbReference type="Pfam" id="PF01753">
    <property type="entry name" value="zf-MYND"/>
    <property type="match status" value="1"/>
</dbReference>
<dbReference type="InterPro" id="IPR002893">
    <property type="entry name" value="Znf_MYND"/>
</dbReference>
<keyword evidence="2 4" id="KW-0863">Zinc-finger</keyword>
<reference evidence="6" key="1">
    <citation type="submission" date="2023-03" db="EMBL/GenBank/DDBJ databases">
        <title>Massive genome expansion in bonnet fungi (Mycena s.s.) driven by repeated elements and novel gene families across ecological guilds.</title>
        <authorList>
            <consortium name="Lawrence Berkeley National Laboratory"/>
            <person name="Harder C.B."/>
            <person name="Miyauchi S."/>
            <person name="Viragh M."/>
            <person name="Kuo A."/>
            <person name="Thoen E."/>
            <person name="Andreopoulos B."/>
            <person name="Lu D."/>
            <person name="Skrede I."/>
            <person name="Drula E."/>
            <person name="Henrissat B."/>
            <person name="Morin E."/>
            <person name="Kohler A."/>
            <person name="Barry K."/>
            <person name="LaButti K."/>
            <person name="Morin E."/>
            <person name="Salamov A."/>
            <person name="Lipzen A."/>
            <person name="Mereny Z."/>
            <person name="Hegedus B."/>
            <person name="Baldrian P."/>
            <person name="Stursova M."/>
            <person name="Weitz H."/>
            <person name="Taylor A."/>
            <person name="Grigoriev I.V."/>
            <person name="Nagy L.G."/>
            <person name="Martin F."/>
            <person name="Kauserud H."/>
        </authorList>
    </citation>
    <scope>NUCLEOTIDE SEQUENCE</scope>
    <source>
        <strain evidence="6">9144</strain>
    </source>
</reference>
<organism evidence="6 7">
    <name type="scientific">Mycena pura</name>
    <dbReference type="NCBI Taxonomy" id="153505"/>
    <lineage>
        <taxon>Eukaryota</taxon>
        <taxon>Fungi</taxon>
        <taxon>Dikarya</taxon>
        <taxon>Basidiomycota</taxon>
        <taxon>Agaricomycotina</taxon>
        <taxon>Agaricomycetes</taxon>
        <taxon>Agaricomycetidae</taxon>
        <taxon>Agaricales</taxon>
        <taxon>Marasmiineae</taxon>
        <taxon>Mycenaceae</taxon>
        <taxon>Mycena</taxon>
    </lineage>
</organism>